<reference evidence="2 3" key="1">
    <citation type="submission" date="2020-07" db="EMBL/GenBank/DDBJ databases">
        <authorList>
            <person name="Feng X."/>
        </authorList>
    </citation>
    <scope>NUCLEOTIDE SEQUENCE [LARGE SCALE GENOMIC DNA]</scope>
    <source>
        <strain evidence="2 3">JCM31066</strain>
    </source>
</reference>
<dbReference type="AlphaFoldDB" id="A0A842H8M9"/>
<evidence type="ECO:0000313" key="2">
    <source>
        <dbReference type="EMBL" id="MBC2592700.1"/>
    </source>
</evidence>
<organism evidence="2 3">
    <name type="scientific">Ruficoccus amylovorans</name>
    <dbReference type="NCBI Taxonomy" id="1804625"/>
    <lineage>
        <taxon>Bacteria</taxon>
        <taxon>Pseudomonadati</taxon>
        <taxon>Verrucomicrobiota</taxon>
        <taxon>Opitutia</taxon>
        <taxon>Puniceicoccales</taxon>
        <taxon>Cerasicoccaceae</taxon>
        <taxon>Ruficoccus</taxon>
    </lineage>
</organism>
<evidence type="ECO:0000256" key="1">
    <source>
        <dbReference type="SAM" id="Phobius"/>
    </source>
</evidence>
<comment type="caution">
    <text evidence="2">The sequence shown here is derived from an EMBL/GenBank/DDBJ whole genome shotgun (WGS) entry which is preliminary data.</text>
</comment>
<evidence type="ECO:0000313" key="3">
    <source>
        <dbReference type="Proteomes" id="UP000546464"/>
    </source>
</evidence>
<sequence>MFAGLLMLPLIVPLLVLAVALILSLPSSLLWLAGSGLALVAFGVLCDVVRALWRAAQGRHA</sequence>
<dbReference type="EMBL" id="JACHVB010000004">
    <property type="protein sequence ID" value="MBC2592700.1"/>
    <property type="molecule type" value="Genomic_DNA"/>
</dbReference>
<feature type="transmembrane region" description="Helical" evidence="1">
    <location>
        <begin position="30"/>
        <end position="53"/>
    </location>
</feature>
<keyword evidence="1" id="KW-0472">Membrane</keyword>
<keyword evidence="1" id="KW-1133">Transmembrane helix</keyword>
<keyword evidence="3" id="KW-1185">Reference proteome</keyword>
<proteinExistence type="predicted"/>
<name>A0A842H8M9_9BACT</name>
<protein>
    <submittedName>
        <fullName evidence="2">Uncharacterized protein</fullName>
    </submittedName>
</protein>
<accession>A0A842H8M9</accession>
<keyword evidence="1" id="KW-0812">Transmembrane</keyword>
<gene>
    <name evidence="2" type="ORF">H5P28_00340</name>
</gene>
<dbReference type="Proteomes" id="UP000546464">
    <property type="component" value="Unassembled WGS sequence"/>
</dbReference>
<dbReference type="RefSeq" id="WP_185673739.1">
    <property type="nucleotide sequence ID" value="NZ_JACHVB010000004.1"/>
</dbReference>